<feature type="transmembrane region" description="Helical" evidence="23">
    <location>
        <begin position="301"/>
        <end position="321"/>
    </location>
</feature>
<dbReference type="FunFam" id="3.30.40.10:FF:000119">
    <property type="entry name" value="E3 ubiquitin-protein ligase MARCH2"/>
    <property type="match status" value="1"/>
</dbReference>
<keyword evidence="12" id="KW-0833">Ubl conjugation pathway</keyword>
<keyword evidence="8 23" id="KW-0812">Transmembrane</keyword>
<name>A0A1V4IPT0_PATFA</name>
<organism evidence="26 27">
    <name type="scientific">Patagioenas fasciata monilis</name>
    <dbReference type="NCBI Taxonomy" id="372326"/>
    <lineage>
        <taxon>Eukaryota</taxon>
        <taxon>Metazoa</taxon>
        <taxon>Chordata</taxon>
        <taxon>Craniata</taxon>
        <taxon>Vertebrata</taxon>
        <taxon>Euteleostomi</taxon>
        <taxon>Archelosauria</taxon>
        <taxon>Archosauria</taxon>
        <taxon>Dinosauria</taxon>
        <taxon>Saurischia</taxon>
        <taxon>Theropoda</taxon>
        <taxon>Coelurosauria</taxon>
        <taxon>Aves</taxon>
        <taxon>Neognathae</taxon>
        <taxon>Neoaves</taxon>
        <taxon>Columbimorphae</taxon>
        <taxon>Columbiformes</taxon>
        <taxon>Columbidae</taxon>
        <taxon>Patagioenas</taxon>
    </lineage>
</organism>
<evidence type="ECO:0000256" key="23">
    <source>
        <dbReference type="SAM" id="Phobius"/>
    </source>
</evidence>
<evidence type="ECO:0000259" key="25">
    <source>
        <dbReference type="PROSITE" id="PS51292"/>
    </source>
</evidence>
<feature type="domain" description="RING-type" evidence="24">
    <location>
        <begin position="227"/>
        <end position="273"/>
    </location>
</feature>
<evidence type="ECO:0000256" key="16">
    <source>
        <dbReference type="ARBA" id="ARBA00023329"/>
    </source>
</evidence>
<evidence type="ECO:0000256" key="21">
    <source>
        <dbReference type="ARBA" id="ARBA00043230"/>
    </source>
</evidence>
<evidence type="ECO:0000256" key="2">
    <source>
        <dbReference type="ARBA" id="ARBA00004439"/>
    </source>
</evidence>
<dbReference type="InterPro" id="IPR001841">
    <property type="entry name" value="Znf_RING"/>
</dbReference>
<keyword evidence="16" id="KW-0968">Cytoplasmic vesicle</keyword>
<dbReference type="Pfam" id="PF12906">
    <property type="entry name" value="RINGv"/>
    <property type="match status" value="1"/>
</dbReference>
<comment type="catalytic activity">
    <reaction evidence="1">
        <text>S-ubiquitinyl-[E2 ubiquitin-conjugating enzyme]-L-cysteine + [acceptor protein]-L-lysine = [E2 ubiquitin-conjugating enzyme]-L-cysteine + N(6)-ubiquitinyl-[acceptor protein]-L-lysine.</text>
        <dbReference type="EC" id="2.3.2.27"/>
    </reaction>
</comment>
<dbReference type="SUPFAM" id="SSF57850">
    <property type="entry name" value="RING/U-box"/>
    <property type="match status" value="1"/>
</dbReference>
<evidence type="ECO:0000256" key="11">
    <source>
        <dbReference type="ARBA" id="ARBA00022771"/>
    </source>
</evidence>
<evidence type="ECO:0000256" key="5">
    <source>
        <dbReference type="ARBA" id="ARBA00012483"/>
    </source>
</evidence>
<comment type="pathway">
    <text evidence="4">Protein modification; protein ubiquitination.</text>
</comment>
<sequence>MSASSKMYPPLAKAERLCDNILKKEKKTKQLLCHRSWRKGVSICERDNSADTKATEDRGQEVLQAPEMRFPCSLCCSPWYYSPRIFLKICSQEGHGNCSIHIHQLGKSMLNETTTHFGQLLPTSFSSETEASLWKRTSHVVSSQKESQEARTDGDPPVVAMRTSRCSHLPGVPPEHPPALDCKALPAGTNSCPQYVMQVSTKDGQLLSSVVRTLATQSSPFNDWAICRICHEGSSQEDLLSPCGCTGTLGTIHRSCLEHWLSSSNTSYCELCHFRFAVKRKPRPLVEWLRSPGPQHEKRTLFGDMVCFLFITPLATISGWLCLRGAVDHLHFSSRLEAAGLIALTVALFTIYLFWTLVSFRYHCRLYNEWRRTNQRVILLAPKCANIPSSHQSLLGLQYLKRNSKETIV</sequence>
<dbReference type="InterPro" id="IPR011016">
    <property type="entry name" value="Znf_RING-CH"/>
</dbReference>
<feature type="transmembrane region" description="Helical" evidence="23">
    <location>
        <begin position="341"/>
        <end position="362"/>
    </location>
</feature>
<dbReference type="EC" id="2.3.2.27" evidence="5"/>
<reference evidence="26 27" key="1">
    <citation type="submission" date="2016-02" db="EMBL/GenBank/DDBJ databases">
        <title>Band-tailed pigeon sequencing and assembly.</title>
        <authorList>
            <person name="Soares A.E."/>
            <person name="Novak B.J."/>
            <person name="Rice E.S."/>
            <person name="O'Connell B."/>
            <person name="Chang D."/>
            <person name="Weber S."/>
            <person name="Shapiro B."/>
        </authorList>
    </citation>
    <scope>NUCLEOTIDE SEQUENCE [LARGE SCALE GENOMIC DNA]</scope>
    <source>
        <strain evidence="26">BTP2013</strain>
        <tissue evidence="26">Blood</tissue>
    </source>
</reference>
<dbReference type="PANTHER" id="PTHR46065:SF2">
    <property type="entry name" value="E3 UBIQUITIN-PROTEIN LIGASE MARCHF3"/>
    <property type="match status" value="1"/>
</dbReference>
<dbReference type="GO" id="GO:0031901">
    <property type="term" value="C:early endosome membrane"/>
    <property type="evidence" value="ECO:0007669"/>
    <property type="project" value="UniProtKB-SubCell"/>
</dbReference>
<evidence type="ECO:0000256" key="6">
    <source>
        <dbReference type="ARBA" id="ARBA00022583"/>
    </source>
</evidence>
<evidence type="ECO:0000313" key="27">
    <source>
        <dbReference type="Proteomes" id="UP000190648"/>
    </source>
</evidence>
<dbReference type="AlphaFoldDB" id="A0A1V4IPT0"/>
<dbReference type="PROSITE" id="PS50089">
    <property type="entry name" value="ZF_RING_2"/>
    <property type="match status" value="1"/>
</dbReference>
<dbReference type="GO" id="GO:0008270">
    <property type="term" value="F:zinc ion binding"/>
    <property type="evidence" value="ECO:0007669"/>
    <property type="project" value="UniProtKB-KW"/>
</dbReference>
<keyword evidence="14 23" id="KW-1133">Transmembrane helix</keyword>
<evidence type="ECO:0000256" key="10">
    <source>
        <dbReference type="ARBA" id="ARBA00022753"/>
    </source>
</evidence>
<evidence type="ECO:0000256" key="4">
    <source>
        <dbReference type="ARBA" id="ARBA00004906"/>
    </source>
</evidence>
<evidence type="ECO:0000256" key="15">
    <source>
        <dbReference type="ARBA" id="ARBA00023136"/>
    </source>
</evidence>
<evidence type="ECO:0000256" key="7">
    <source>
        <dbReference type="ARBA" id="ARBA00022679"/>
    </source>
</evidence>
<dbReference type="Gene3D" id="3.30.40.10">
    <property type="entry name" value="Zinc/RING finger domain, C3HC4 (zinc finger)"/>
    <property type="match status" value="1"/>
</dbReference>
<keyword evidence="6" id="KW-0254">Endocytosis</keyword>
<evidence type="ECO:0000259" key="24">
    <source>
        <dbReference type="PROSITE" id="PS50089"/>
    </source>
</evidence>
<dbReference type="OrthoDB" id="273089at2759"/>
<dbReference type="PANTHER" id="PTHR46065">
    <property type="entry name" value="E3 UBIQUITIN-PROTEIN LIGASE MARCH 2/3 FAMILY MEMBER"/>
    <property type="match status" value="1"/>
</dbReference>
<dbReference type="InterPro" id="IPR013083">
    <property type="entry name" value="Znf_RING/FYVE/PHD"/>
</dbReference>
<dbReference type="GO" id="GO:0016567">
    <property type="term" value="P:protein ubiquitination"/>
    <property type="evidence" value="ECO:0007669"/>
    <property type="project" value="TreeGrafter"/>
</dbReference>
<dbReference type="EMBL" id="LSYS01009690">
    <property type="protein sequence ID" value="OPJ62022.1"/>
    <property type="molecule type" value="Genomic_DNA"/>
</dbReference>
<keyword evidence="9" id="KW-0479">Metal-binding</keyword>
<evidence type="ECO:0000256" key="18">
    <source>
        <dbReference type="ARBA" id="ARBA00040157"/>
    </source>
</evidence>
<gene>
    <name evidence="26" type="primary">MARCH3</name>
    <name evidence="26" type="ORF">AV530_002715</name>
</gene>
<dbReference type="GO" id="GO:0006897">
    <property type="term" value="P:endocytosis"/>
    <property type="evidence" value="ECO:0007669"/>
    <property type="project" value="UniProtKB-KW"/>
</dbReference>
<evidence type="ECO:0000256" key="13">
    <source>
        <dbReference type="ARBA" id="ARBA00022833"/>
    </source>
</evidence>
<feature type="domain" description="RING-CH-type" evidence="25">
    <location>
        <begin position="219"/>
        <end position="279"/>
    </location>
</feature>
<evidence type="ECO:0000256" key="20">
    <source>
        <dbReference type="ARBA" id="ARBA00043181"/>
    </source>
</evidence>
<evidence type="ECO:0000256" key="19">
    <source>
        <dbReference type="ARBA" id="ARBA00041977"/>
    </source>
</evidence>
<keyword evidence="10" id="KW-0967">Endosome</keyword>
<evidence type="ECO:0000256" key="1">
    <source>
        <dbReference type="ARBA" id="ARBA00000900"/>
    </source>
</evidence>
<evidence type="ECO:0000256" key="17">
    <source>
        <dbReference type="ARBA" id="ARBA00037102"/>
    </source>
</evidence>
<comment type="subcellular location">
    <subcellularLocation>
        <location evidence="2">Cytoplasmic vesicle membrane</location>
        <topology evidence="2">Multi-pass membrane protein</topology>
    </subcellularLocation>
    <subcellularLocation>
        <location evidence="3">Early endosome membrane</location>
        <topology evidence="3">Multi-pass membrane protein</topology>
    </subcellularLocation>
</comment>
<evidence type="ECO:0000256" key="9">
    <source>
        <dbReference type="ARBA" id="ARBA00022723"/>
    </source>
</evidence>
<keyword evidence="7" id="KW-0808">Transferase</keyword>
<evidence type="ECO:0000256" key="22">
    <source>
        <dbReference type="PROSITE-ProRule" id="PRU00175"/>
    </source>
</evidence>
<keyword evidence="15 23" id="KW-0472">Membrane</keyword>
<evidence type="ECO:0000313" key="26">
    <source>
        <dbReference type="EMBL" id="OPJ62022.1"/>
    </source>
</evidence>
<dbReference type="GO" id="GO:0061630">
    <property type="term" value="F:ubiquitin protein ligase activity"/>
    <property type="evidence" value="ECO:0007669"/>
    <property type="project" value="UniProtKB-EC"/>
</dbReference>
<evidence type="ECO:0000256" key="12">
    <source>
        <dbReference type="ARBA" id="ARBA00022786"/>
    </source>
</evidence>
<dbReference type="PROSITE" id="PS51292">
    <property type="entry name" value="ZF_RING_CH"/>
    <property type="match status" value="1"/>
</dbReference>
<protein>
    <recommendedName>
        <fullName evidence="18">E3 ubiquitin-protein ligase MARCHF3</fullName>
        <ecNumber evidence="5">2.3.2.27</ecNumber>
    </recommendedName>
    <alternativeName>
        <fullName evidence="20">Membrane-associated RING finger protein 3</fullName>
    </alternativeName>
    <alternativeName>
        <fullName evidence="19">Membrane-associated RING-CH protein III</fullName>
    </alternativeName>
    <alternativeName>
        <fullName evidence="21">RING-type E3 ubiquitin transferase MARCHF3</fullName>
    </alternativeName>
</protein>
<comment type="caution">
    <text evidence="26">The sequence shown here is derived from an EMBL/GenBank/DDBJ whole genome shotgun (WGS) entry which is preliminary data.</text>
</comment>
<accession>A0A1V4IPT0</accession>
<proteinExistence type="predicted"/>
<keyword evidence="13" id="KW-0862">Zinc</keyword>
<keyword evidence="27" id="KW-1185">Reference proteome</keyword>
<keyword evidence="11 22" id="KW-0863">Zinc-finger</keyword>
<dbReference type="STRING" id="372326.A0A1V4IPT0"/>
<comment type="function">
    <text evidence="17">E3 ubiquitin-protein ligase which may be involved in endosomal trafficking. E3 ubiquitin ligases accept ubiquitin from an E2 ubiquitin-conjugating enzyme in the form of a thioester and then directly transfer the ubiquitin to targeted substrates.</text>
</comment>
<evidence type="ECO:0000256" key="3">
    <source>
        <dbReference type="ARBA" id="ARBA00004520"/>
    </source>
</evidence>
<dbReference type="SMART" id="SM00744">
    <property type="entry name" value="RINGv"/>
    <property type="match status" value="1"/>
</dbReference>
<evidence type="ECO:0000256" key="8">
    <source>
        <dbReference type="ARBA" id="ARBA00022692"/>
    </source>
</evidence>
<evidence type="ECO:0000256" key="14">
    <source>
        <dbReference type="ARBA" id="ARBA00022989"/>
    </source>
</evidence>
<dbReference type="Proteomes" id="UP000190648">
    <property type="component" value="Unassembled WGS sequence"/>
</dbReference>